<gene>
    <name evidence="6" type="ORF">AN957_16940</name>
</gene>
<dbReference type="PANTHER" id="PTHR43335">
    <property type="entry name" value="ABC TRANSPORTER, ATP-BINDING PROTEIN"/>
    <property type="match status" value="1"/>
</dbReference>
<comment type="similarity">
    <text evidence="1">Belongs to the ABC transporter superfamily.</text>
</comment>
<name>A0A0Q3QQU4_9BACI</name>
<dbReference type="STRING" id="1637975.AN957_16940"/>
<dbReference type="SMART" id="SM00382">
    <property type="entry name" value="AAA"/>
    <property type="match status" value="1"/>
</dbReference>
<evidence type="ECO:0000313" key="7">
    <source>
        <dbReference type="Proteomes" id="UP000050996"/>
    </source>
</evidence>
<dbReference type="AlphaFoldDB" id="A0A0Q3QQU4"/>
<keyword evidence="3" id="KW-0547">Nucleotide-binding</keyword>
<evidence type="ECO:0000256" key="3">
    <source>
        <dbReference type="ARBA" id="ARBA00022741"/>
    </source>
</evidence>
<dbReference type="PANTHER" id="PTHR43335:SF11">
    <property type="entry name" value="ABC TRANSPORTER RELATED"/>
    <property type="match status" value="1"/>
</dbReference>
<evidence type="ECO:0000256" key="1">
    <source>
        <dbReference type="ARBA" id="ARBA00005417"/>
    </source>
</evidence>
<evidence type="ECO:0000256" key="2">
    <source>
        <dbReference type="ARBA" id="ARBA00022448"/>
    </source>
</evidence>
<evidence type="ECO:0000256" key="4">
    <source>
        <dbReference type="ARBA" id="ARBA00022840"/>
    </source>
</evidence>
<dbReference type="RefSeq" id="WP_053476623.1">
    <property type="nucleotide sequence ID" value="NZ_LJIX01000006.1"/>
</dbReference>
<dbReference type="InterPro" id="IPR017871">
    <property type="entry name" value="ABC_transporter-like_CS"/>
</dbReference>
<keyword evidence="2" id="KW-0813">Transport</keyword>
<dbReference type="PROSITE" id="PS50893">
    <property type="entry name" value="ABC_TRANSPORTER_2"/>
    <property type="match status" value="1"/>
</dbReference>
<feature type="domain" description="ABC transporter" evidence="5">
    <location>
        <begin position="4"/>
        <end position="230"/>
    </location>
</feature>
<proteinExistence type="inferred from homology"/>
<dbReference type="GO" id="GO:0005524">
    <property type="term" value="F:ATP binding"/>
    <property type="evidence" value="ECO:0007669"/>
    <property type="project" value="UniProtKB-KW"/>
</dbReference>
<dbReference type="GO" id="GO:0016887">
    <property type="term" value="F:ATP hydrolysis activity"/>
    <property type="evidence" value="ECO:0007669"/>
    <property type="project" value="InterPro"/>
</dbReference>
<sequence>MSVVHVKNLKKNYQKHEVIKGIDFELMDKKCIALLGANGAGKTTTLQMLSGLMKPTNGEILFSGSREGDDFRHLIGYLPQHPVFYDWMTGREFLEYAGKLSGLSKKDSKKRTQELLELVGIEEAKNRRIGKYSGGMKQRLGIAQAIIHRPKLVILDEPVSALDPFGRREVLELMGRLKKETAILFSTHILNDAEEVCDEILFLHNGRLVESGTMEQLRDKHQQAKIDLEFKEDAARYADLFTALVKVQSHAIKRNKISFFVEDIELAKIGFLKVIAERNLPLVKFEISRTSLEEVFMKVVEK</sequence>
<keyword evidence="4 6" id="KW-0067">ATP-binding</keyword>
<reference evidence="6 7" key="1">
    <citation type="submission" date="2015-09" db="EMBL/GenBank/DDBJ databases">
        <title>Genome sequencing project for genomic taxonomy and phylogenomics of Bacillus-like bacteria.</title>
        <authorList>
            <person name="Liu B."/>
            <person name="Wang J."/>
            <person name="Zhu Y."/>
            <person name="Liu G."/>
            <person name="Chen Q."/>
            <person name="Chen Z."/>
            <person name="Lan J."/>
            <person name="Che J."/>
            <person name="Ge C."/>
            <person name="Shi H."/>
            <person name="Pan Z."/>
            <person name="Liu X."/>
        </authorList>
    </citation>
    <scope>NUCLEOTIDE SEQUENCE [LARGE SCALE GENOMIC DNA]</scope>
    <source>
        <strain evidence="6 7">FJAT-18043</strain>
    </source>
</reference>
<dbReference type="Pfam" id="PF00005">
    <property type="entry name" value="ABC_tran"/>
    <property type="match status" value="1"/>
</dbReference>
<dbReference type="InterPro" id="IPR003593">
    <property type="entry name" value="AAA+_ATPase"/>
</dbReference>
<dbReference type="InterPro" id="IPR003439">
    <property type="entry name" value="ABC_transporter-like_ATP-bd"/>
</dbReference>
<dbReference type="PATRIC" id="fig|1637975.4.peg.3308"/>
<dbReference type="InterPro" id="IPR027417">
    <property type="entry name" value="P-loop_NTPase"/>
</dbReference>
<organism evidence="6 7">
    <name type="scientific">Cytobacillus solani</name>
    <dbReference type="NCBI Taxonomy" id="1637975"/>
    <lineage>
        <taxon>Bacteria</taxon>
        <taxon>Bacillati</taxon>
        <taxon>Bacillota</taxon>
        <taxon>Bacilli</taxon>
        <taxon>Bacillales</taxon>
        <taxon>Bacillaceae</taxon>
        <taxon>Cytobacillus</taxon>
    </lineage>
</organism>
<evidence type="ECO:0000259" key="5">
    <source>
        <dbReference type="PROSITE" id="PS50893"/>
    </source>
</evidence>
<accession>A0A0Q3QQU4</accession>
<protein>
    <submittedName>
        <fullName evidence="6">ABC transporter ATP-binding protein</fullName>
    </submittedName>
</protein>
<comment type="caution">
    <text evidence="6">The sequence shown here is derived from an EMBL/GenBank/DDBJ whole genome shotgun (WGS) entry which is preliminary data.</text>
</comment>
<dbReference type="PROSITE" id="PS00211">
    <property type="entry name" value="ABC_TRANSPORTER_1"/>
    <property type="match status" value="1"/>
</dbReference>
<dbReference type="Pfam" id="PF13732">
    <property type="entry name" value="DrrA1-3_C"/>
    <property type="match status" value="1"/>
</dbReference>
<dbReference type="EMBL" id="LJIX01000006">
    <property type="protein sequence ID" value="KQL20086.1"/>
    <property type="molecule type" value="Genomic_DNA"/>
</dbReference>
<dbReference type="CDD" id="cd03230">
    <property type="entry name" value="ABC_DR_subfamily_A"/>
    <property type="match status" value="1"/>
</dbReference>
<evidence type="ECO:0000313" key="6">
    <source>
        <dbReference type="EMBL" id="KQL20086.1"/>
    </source>
</evidence>
<dbReference type="InterPro" id="IPR025302">
    <property type="entry name" value="DrrA1/2-like_C"/>
</dbReference>
<dbReference type="SUPFAM" id="SSF52540">
    <property type="entry name" value="P-loop containing nucleoside triphosphate hydrolases"/>
    <property type="match status" value="1"/>
</dbReference>
<keyword evidence="7" id="KW-1185">Reference proteome</keyword>
<dbReference type="Gene3D" id="3.40.50.300">
    <property type="entry name" value="P-loop containing nucleotide triphosphate hydrolases"/>
    <property type="match status" value="1"/>
</dbReference>
<dbReference type="Proteomes" id="UP000050996">
    <property type="component" value="Unassembled WGS sequence"/>
</dbReference>